<keyword evidence="2" id="KW-1133">Transmembrane helix</keyword>
<organism evidence="4 5">
    <name type="scientific">Vagococcus allomyrinae</name>
    <dbReference type="NCBI Taxonomy" id="2794353"/>
    <lineage>
        <taxon>Bacteria</taxon>
        <taxon>Bacillati</taxon>
        <taxon>Bacillota</taxon>
        <taxon>Bacilli</taxon>
        <taxon>Lactobacillales</taxon>
        <taxon>Enterococcaceae</taxon>
        <taxon>Vagococcus</taxon>
    </lineage>
</organism>
<name>A0A940PBV5_9ENTE</name>
<feature type="coiled-coil region" evidence="1">
    <location>
        <begin position="717"/>
        <end position="744"/>
    </location>
</feature>
<comment type="caution">
    <text evidence="4">The sequence shown here is derived from an EMBL/GenBank/DDBJ whole genome shotgun (WGS) entry which is preliminary data.</text>
</comment>
<feature type="domain" description="YhaN AAA" evidence="3">
    <location>
        <begin position="1"/>
        <end position="206"/>
    </location>
</feature>
<keyword evidence="1" id="KW-0175">Coiled coil</keyword>
<feature type="transmembrane region" description="Helical" evidence="2">
    <location>
        <begin position="427"/>
        <end position="446"/>
    </location>
</feature>
<dbReference type="Proteomes" id="UP000674938">
    <property type="component" value="Unassembled WGS sequence"/>
</dbReference>
<proteinExistence type="predicted"/>
<evidence type="ECO:0000256" key="1">
    <source>
        <dbReference type="SAM" id="Coils"/>
    </source>
</evidence>
<dbReference type="InterPro" id="IPR038734">
    <property type="entry name" value="YhaN_AAA"/>
</dbReference>
<feature type="transmembrane region" description="Helical" evidence="2">
    <location>
        <begin position="451"/>
        <end position="468"/>
    </location>
</feature>
<evidence type="ECO:0000313" key="4">
    <source>
        <dbReference type="EMBL" id="MBP1039863.1"/>
    </source>
</evidence>
<evidence type="ECO:0000259" key="3">
    <source>
        <dbReference type="Pfam" id="PF13514"/>
    </source>
</evidence>
<dbReference type="RefSeq" id="WP_209524745.1">
    <property type="nucleotide sequence ID" value="NZ_JAEEGA010000001.1"/>
</dbReference>
<dbReference type="InterPro" id="IPR027417">
    <property type="entry name" value="P-loop_NTPase"/>
</dbReference>
<keyword evidence="2" id="KW-0472">Membrane</keyword>
<feature type="coiled-coil region" evidence="1">
    <location>
        <begin position="180"/>
        <end position="241"/>
    </location>
</feature>
<dbReference type="AlphaFoldDB" id="A0A940PBV5"/>
<accession>A0A940PBV5</accession>
<dbReference type="SUPFAM" id="SSF52540">
    <property type="entry name" value="P-loop containing nucleoside triphosphate hydrolases"/>
    <property type="match status" value="1"/>
</dbReference>
<reference evidence="4" key="1">
    <citation type="submission" date="2020-12" db="EMBL/GenBank/DDBJ databases">
        <title>Vagococcus allomyrinae sp. nov. and Enterococcus lavae sp. nov., isolated from the larvae of Allomyrina dichotoma.</title>
        <authorList>
            <person name="Lee S.D."/>
        </authorList>
    </citation>
    <scope>NUCLEOTIDE SEQUENCE</scope>
    <source>
        <strain evidence="4">BWB3-3</strain>
    </source>
</reference>
<dbReference type="Gene3D" id="3.40.50.300">
    <property type="entry name" value="P-loop containing nucleotide triphosphate hydrolases"/>
    <property type="match status" value="2"/>
</dbReference>
<keyword evidence="5" id="KW-1185">Reference proteome</keyword>
<keyword evidence="2" id="KW-0812">Transmembrane</keyword>
<gene>
    <name evidence="4" type="ORF">I6N95_02450</name>
</gene>
<protein>
    <submittedName>
        <fullName evidence="4">AAA family ATPase</fullName>
    </submittedName>
</protein>
<sequence>MIIKRLEIVGFGKWQDKTIEFDPTFQLIHGDNEAGKSTIYQFIREILFGFPYKRQNFKDYTPKSNSLYGGRVIFEHPIQGEIMVERIKTTNRGKAHVYFKQGQVGDENTLKELLSPLTLEVFDEAFSLQQEQLLEIKNLSEQRLQNLLLAVGLSGNKRLLGTKDVLRQRQQELYKPTGRLPELNQKLADYQELKQLVKQKEQNEKEYRKQLQAANYFEEQLAIGQEQFAESEAELQRLKQQQQLFPLYEERKQLINITNYRQEDQVAAEKMAKAAKAYENYLFLLSQEQHYQELKTEQLLASQESPASLFYLKHEREIQALADKQSTVETALSRHRWLTEILAQREAELHQLKNQLNLPDEEENWSPDESVKVNITALAEKEKELEEALHKQELAFDQQMKALDQIQNPDPFVIGQRTRTESEPSLVQQYLLALIVAAFGMILMVIKQFPLGLLACLIAGVIAVLISWRRVQKEHTDIPEPPARLDEQVERLAAELEVTQKLLVNITYQKVALAETYQFKETEPMTSWLFEFPLRERLVAVQKERETALLELGEVREALAENRQALRFMSEWLPVESEELGSVFRKLVEFNKDMQAKQQMVAEQDQGIHRWREPLKDVRERLAEVLAEINQLIPTISQETIEELPILLASEEERTNQLIEVGHLTRQIQEVFDLEADYRLPDIVAKTHRQDLKVTELKKANEDTVRHLQEVTFAIRQQETDGTLSELNQQKENSESELRQLTENWMTYRVSESVMQDVLDFLATQQLPVLLATTSSYFKELTLGAYLKCQMDAGKLVVVTKAEEMLQLGELSTGTRDQLYMAIRLAFIQLHSQDQLAPVIIDDGWLHYDTHRKHRLFELLGRLSKTVQVICFTSDQELLTYANEKNYQVEQL</sequence>
<dbReference type="EMBL" id="JAEEGA010000001">
    <property type="protein sequence ID" value="MBP1039863.1"/>
    <property type="molecule type" value="Genomic_DNA"/>
</dbReference>
<evidence type="ECO:0000313" key="5">
    <source>
        <dbReference type="Proteomes" id="UP000674938"/>
    </source>
</evidence>
<dbReference type="PANTHER" id="PTHR41259:SF1">
    <property type="entry name" value="DOUBLE-STRAND BREAK REPAIR RAD50 ATPASE, PUTATIVE-RELATED"/>
    <property type="match status" value="1"/>
</dbReference>
<evidence type="ECO:0000256" key="2">
    <source>
        <dbReference type="SAM" id="Phobius"/>
    </source>
</evidence>
<dbReference type="PANTHER" id="PTHR41259">
    <property type="entry name" value="DOUBLE-STRAND BREAK REPAIR RAD50 ATPASE, PUTATIVE-RELATED"/>
    <property type="match status" value="1"/>
</dbReference>
<dbReference type="Pfam" id="PF13514">
    <property type="entry name" value="AAA_27"/>
    <property type="match status" value="1"/>
</dbReference>